<gene>
    <name evidence="2" type="ORF">A8C32_15390</name>
</gene>
<dbReference type="STRING" id="1849968.A8C32_15390"/>
<feature type="chain" id="PRO_5009186159" description="Outer membrane protein assembly factor" evidence="1">
    <location>
        <begin position="21"/>
        <end position="426"/>
    </location>
</feature>
<accession>A0A1E5T912</accession>
<dbReference type="RefSeq" id="WP_069830321.1">
    <property type="nucleotide sequence ID" value="NZ_MDJD01000043.1"/>
</dbReference>
<dbReference type="Gene3D" id="3.10.20.310">
    <property type="entry name" value="membrane protein fhac"/>
    <property type="match status" value="1"/>
</dbReference>
<sequence length="426" mass="49014">MKKHFSIFFFAFLLCFIAFAQSNTVADLKIQGNKKLKASFIKKISAIKSGKPLDSLVIAQDIIRLKRLPSVSHAYFQVFHSHDNQYNVFYNIEENFTIIPSVNVYTSSDDEFAYRLGLYEFNLFGQNITFGGFYQKDIYSSYALNLRAPYLFSNKLGLALTYQDLTTQEPVFFDNTEGVNYRYNNTSFEALGLYELNFNNRFEIGVNAFTEDYLFKSAVSGIQNIPLDKFALIAKKFLYKFIYEYNNLDYHYQYVSGFKSMFNFQYVTSKNNELPDFLIGWNDFFYFKRLGKKGNWANRLRLGLSSNNDSPFAPFSVDNNLNVRGAGNVIDRGTGAIVLNTEYRRTLYEKGWFVLQGNAFVDAGSWRNPGGSFGDFSDSQNIRVYPGLGLRFVHKNIYNAIFRIDYGYGITKDAAQGLVFGIGQYF</sequence>
<name>A0A1E5T912_9FLAO</name>
<dbReference type="AlphaFoldDB" id="A0A1E5T912"/>
<evidence type="ECO:0000313" key="2">
    <source>
        <dbReference type="EMBL" id="OEK07863.1"/>
    </source>
</evidence>
<protein>
    <recommendedName>
        <fullName evidence="4">Outer membrane protein assembly factor</fullName>
    </recommendedName>
</protein>
<feature type="signal peptide" evidence="1">
    <location>
        <begin position="1"/>
        <end position="20"/>
    </location>
</feature>
<dbReference type="EMBL" id="MDJD01000043">
    <property type="protein sequence ID" value="OEK07863.1"/>
    <property type="molecule type" value="Genomic_DNA"/>
</dbReference>
<proteinExistence type="predicted"/>
<dbReference type="Proteomes" id="UP000095713">
    <property type="component" value="Unassembled WGS sequence"/>
</dbReference>
<dbReference type="Gene3D" id="2.40.160.50">
    <property type="entry name" value="membrane protein fhac: a member of the omp85/tpsb transporter family"/>
    <property type="match status" value="1"/>
</dbReference>
<dbReference type="OrthoDB" id="1490006at2"/>
<keyword evidence="3" id="KW-1185">Reference proteome</keyword>
<keyword evidence="1" id="KW-0732">Signal</keyword>
<reference evidence="2 3" key="1">
    <citation type="submission" date="2016-05" db="EMBL/GenBank/DDBJ databases">
        <title>Draft Genome Sequence of Algibacter sp. Strain SK-16 Isolated from the Surface Water of Aburatsubo Inlet.</title>
        <authorList>
            <person name="Wong S.-K."/>
            <person name="Yoshizawa S."/>
            <person name="Nakajima Y."/>
            <person name="Ogura Y."/>
            <person name="Tetsuya H."/>
            <person name="Hamasaki K."/>
        </authorList>
    </citation>
    <scope>NUCLEOTIDE SEQUENCE [LARGE SCALE GENOMIC DNA]</scope>
    <source>
        <strain evidence="2 3">SK-16</strain>
    </source>
</reference>
<organism evidence="2 3">
    <name type="scientific">Flavivirga aquatica</name>
    <dbReference type="NCBI Taxonomy" id="1849968"/>
    <lineage>
        <taxon>Bacteria</taxon>
        <taxon>Pseudomonadati</taxon>
        <taxon>Bacteroidota</taxon>
        <taxon>Flavobacteriia</taxon>
        <taxon>Flavobacteriales</taxon>
        <taxon>Flavobacteriaceae</taxon>
        <taxon>Flavivirga</taxon>
    </lineage>
</organism>
<evidence type="ECO:0008006" key="4">
    <source>
        <dbReference type="Google" id="ProtNLM"/>
    </source>
</evidence>
<comment type="caution">
    <text evidence="2">The sequence shown here is derived from an EMBL/GenBank/DDBJ whole genome shotgun (WGS) entry which is preliminary data.</text>
</comment>
<evidence type="ECO:0000313" key="3">
    <source>
        <dbReference type="Proteomes" id="UP000095713"/>
    </source>
</evidence>
<evidence type="ECO:0000256" key="1">
    <source>
        <dbReference type="SAM" id="SignalP"/>
    </source>
</evidence>